<feature type="compositionally biased region" description="Basic and acidic residues" evidence="1">
    <location>
        <begin position="89"/>
        <end position="102"/>
    </location>
</feature>
<organism evidence="2 3">
    <name type="scientific">Podospora didyma</name>
    <dbReference type="NCBI Taxonomy" id="330526"/>
    <lineage>
        <taxon>Eukaryota</taxon>
        <taxon>Fungi</taxon>
        <taxon>Dikarya</taxon>
        <taxon>Ascomycota</taxon>
        <taxon>Pezizomycotina</taxon>
        <taxon>Sordariomycetes</taxon>
        <taxon>Sordariomycetidae</taxon>
        <taxon>Sordariales</taxon>
        <taxon>Podosporaceae</taxon>
        <taxon>Podospora</taxon>
    </lineage>
</organism>
<dbReference type="GO" id="GO:0006396">
    <property type="term" value="P:RNA processing"/>
    <property type="evidence" value="ECO:0007669"/>
    <property type="project" value="InterPro"/>
</dbReference>
<gene>
    <name evidence="2" type="ORF">B0H63DRAFT_152006</name>
</gene>
<feature type="region of interest" description="Disordered" evidence="1">
    <location>
        <begin position="177"/>
        <end position="220"/>
    </location>
</feature>
<proteinExistence type="predicted"/>
<dbReference type="AlphaFoldDB" id="A0AAE0U1A7"/>
<keyword evidence="3" id="KW-1185">Reference proteome</keyword>
<comment type="caution">
    <text evidence="2">The sequence shown here is derived from an EMBL/GenBank/DDBJ whole genome shotgun (WGS) entry which is preliminary data.</text>
</comment>
<dbReference type="Proteomes" id="UP001285441">
    <property type="component" value="Unassembled WGS sequence"/>
</dbReference>
<reference evidence="2" key="2">
    <citation type="submission" date="2023-06" db="EMBL/GenBank/DDBJ databases">
        <authorList>
            <consortium name="Lawrence Berkeley National Laboratory"/>
            <person name="Haridas S."/>
            <person name="Hensen N."/>
            <person name="Bonometti L."/>
            <person name="Westerberg I."/>
            <person name="Brannstrom I.O."/>
            <person name="Guillou S."/>
            <person name="Cros-Aarteil S."/>
            <person name="Calhoun S."/>
            <person name="Kuo A."/>
            <person name="Mondo S."/>
            <person name="Pangilinan J."/>
            <person name="Riley R."/>
            <person name="LaButti K."/>
            <person name="Andreopoulos B."/>
            <person name="Lipzen A."/>
            <person name="Chen C."/>
            <person name="Yanf M."/>
            <person name="Daum C."/>
            <person name="Ng V."/>
            <person name="Clum A."/>
            <person name="Steindorff A."/>
            <person name="Ohm R."/>
            <person name="Martin F."/>
            <person name="Silar P."/>
            <person name="Natvig D."/>
            <person name="Lalanne C."/>
            <person name="Gautier V."/>
            <person name="Ament-velasquez S.L."/>
            <person name="Kruys A."/>
            <person name="Hutchinson M.I."/>
            <person name="Powell A.J."/>
            <person name="Barry K."/>
            <person name="Miller A.N."/>
            <person name="Grigoriev I.V."/>
            <person name="Debuchy R."/>
            <person name="Gladieux P."/>
            <person name="Thoren M.H."/>
            <person name="Johannesson H."/>
        </authorList>
    </citation>
    <scope>NUCLEOTIDE SEQUENCE</scope>
    <source>
        <strain evidence="2">CBS 232.78</strain>
    </source>
</reference>
<protein>
    <submittedName>
        <fullName evidence="2">Uncharacterized protein</fullName>
    </submittedName>
</protein>
<reference evidence="2" key="1">
    <citation type="journal article" date="2023" name="Mol. Phylogenet. Evol.">
        <title>Genome-scale phylogeny and comparative genomics of the fungal order Sordariales.</title>
        <authorList>
            <person name="Hensen N."/>
            <person name="Bonometti L."/>
            <person name="Westerberg I."/>
            <person name="Brannstrom I.O."/>
            <person name="Guillou S."/>
            <person name="Cros-Aarteil S."/>
            <person name="Calhoun S."/>
            <person name="Haridas S."/>
            <person name="Kuo A."/>
            <person name="Mondo S."/>
            <person name="Pangilinan J."/>
            <person name="Riley R."/>
            <person name="LaButti K."/>
            <person name="Andreopoulos B."/>
            <person name="Lipzen A."/>
            <person name="Chen C."/>
            <person name="Yan M."/>
            <person name="Daum C."/>
            <person name="Ng V."/>
            <person name="Clum A."/>
            <person name="Steindorff A."/>
            <person name="Ohm R.A."/>
            <person name="Martin F."/>
            <person name="Silar P."/>
            <person name="Natvig D.O."/>
            <person name="Lalanne C."/>
            <person name="Gautier V."/>
            <person name="Ament-Velasquez S.L."/>
            <person name="Kruys A."/>
            <person name="Hutchinson M.I."/>
            <person name="Powell A.J."/>
            <person name="Barry K."/>
            <person name="Miller A.N."/>
            <person name="Grigoriev I.V."/>
            <person name="Debuchy R."/>
            <person name="Gladieux P."/>
            <person name="Hiltunen Thoren M."/>
            <person name="Johannesson H."/>
        </authorList>
    </citation>
    <scope>NUCLEOTIDE SEQUENCE</scope>
    <source>
        <strain evidence="2">CBS 232.78</strain>
    </source>
</reference>
<sequence>MSTNDVSAALKFLTDAGHLLATTSPEISASILSQRNSLMFENELTPPDTQRQHVCNCCGHIMVPGQGSILSMKPMKPEKPVKRGLSRSATERRRKEARDQEPRSGPTKVITCGHCARRTEIKMPAPTPISRRITRTQKVSRAVKPGLPSSTLPLAFSQVTEVPKAPQVAAAMSIKANANASSKKRAKSRKAGLQALLDQANTNRSSRPGLGLSLADFMEK</sequence>
<dbReference type="Pfam" id="PF04032">
    <property type="entry name" value="Rpr2"/>
    <property type="match status" value="1"/>
</dbReference>
<dbReference type="InterPro" id="IPR007175">
    <property type="entry name" value="Rpr2/Snm1/Rpp21"/>
</dbReference>
<name>A0AAE0U1A7_9PEZI</name>
<feature type="region of interest" description="Disordered" evidence="1">
    <location>
        <begin position="73"/>
        <end position="108"/>
    </location>
</feature>
<accession>A0AAE0U1A7</accession>
<evidence type="ECO:0000256" key="1">
    <source>
        <dbReference type="SAM" id="MobiDB-lite"/>
    </source>
</evidence>
<dbReference type="EMBL" id="JAULSW010000003">
    <property type="protein sequence ID" value="KAK3387186.1"/>
    <property type="molecule type" value="Genomic_DNA"/>
</dbReference>
<evidence type="ECO:0000313" key="3">
    <source>
        <dbReference type="Proteomes" id="UP001285441"/>
    </source>
</evidence>
<evidence type="ECO:0000313" key="2">
    <source>
        <dbReference type="EMBL" id="KAK3387186.1"/>
    </source>
</evidence>